<dbReference type="AlphaFoldDB" id="A0A0F8ZSM8"/>
<protein>
    <submittedName>
        <fullName evidence="1">Uncharacterized protein</fullName>
    </submittedName>
</protein>
<proteinExistence type="predicted"/>
<name>A0A0F8ZSM8_9ZZZZ</name>
<feature type="non-terminal residue" evidence="1">
    <location>
        <position position="106"/>
    </location>
</feature>
<accession>A0A0F8ZSM8</accession>
<sequence>MARVCVEEFPKGSRPHQREPGFHMDDILKSQIDVLLKNITKDWDFTIIISGGGEVRVGKSVLAMQIAKYWTEQMEKQFGVEKAQALAKYQQSGALTKAQATEILTT</sequence>
<reference evidence="1" key="1">
    <citation type="journal article" date="2015" name="Nature">
        <title>Complex archaea that bridge the gap between prokaryotes and eukaryotes.</title>
        <authorList>
            <person name="Spang A."/>
            <person name="Saw J.H."/>
            <person name="Jorgensen S.L."/>
            <person name="Zaremba-Niedzwiedzka K."/>
            <person name="Martijn J."/>
            <person name="Lind A.E."/>
            <person name="van Eijk R."/>
            <person name="Schleper C."/>
            <person name="Guy L."/>
            <person name="Ettema T.J."/>
        </authorList>
    </citation>
    <scope>NUCLEOTIDE SEQUENCE</scope>
</reference>
<organism evidence="1">
    <name type="scientific">marine sediment metagenome</name>
    <dbReference type="NCBI Taxonomy" id="412755"/>
    <lineage>
        <taxon>unclassified sequences</taxon>
        <taxon>metagenomes</taxon>
        <taxon>ecological metagenomes</taxon>
    </lineage>
</organism>
<comment type="caution">
    <text evidence="1">The sequence shown here is derived from an EMBL/GenBank/DDBJ whole genome shotgun (WGS) entry which is preliminary data.</text>
</comment>
<dbReference type="EMBL" id="LAZR01061757">
    <property type="protein sequence ID" value="KKK62926.1"/>
    <property type="molecule type" value="Genomic_DNA"/>
</dbReference>
<gene>
    <name evidence="1" type="ORF">LCGC14_2999430</name>
</gene>
<evidence type="ECO:0000313" key="1">
    <source>
        <dbReference type="EMBL" id="KKK62926.1"/>
    </source>
</evidence>